<evidence type="ECO:0000313" key="4">
    <source>
        <dbReference type="Proteomes" id="UP001205843"/>
    </source>
</evidence>
<dbReference type="Pfam" id="PF04955">
    <property type="entry name" value="HupE_UreJ"/>
    <property type="match status" value="1"/>
</dbReference>
<gene>
    <name evidence="3" type="ORF">J2T57_003951</name>
</gene>
<evidence type="ECO:0000256" key="2">
    <source>
        <dbReference type="SAM" id="SignalP"/>
    </source>
</evidence>
<feature type="chain" id="PRO_5042046400" evidence="2">
    <location>
        <begin position="24"/>
        <end position="198"/>
    </location>
</feature>
<dbReference type="RefSeq" id="WP_253483905.1">
    <property type="nucleotide sequence ID" value="NZ_JALJXV010000011.1"/>
</dbReference>
<accession>A0AAE3G837</accession>
<keyword evidence="1" id="KW-0472">Membrane</keyword>
<name>A0AAE3G837_9GAMM</name>
<keyword evidence="2" id="KW-0732">Signal</keyword>
<sequence>MKRIVLSIIAALTLLAVPALVLAHPHPHAHGGFGAGFLHPLLGLDHLLAMLGVGLWAAQQADRRTFWLIPAGFITALVIGFVLGLGSASLPIIEFGIVGSLALVGLLILVKRQLPVAAAGVLAGLFAVFHGHAHGAEMAVGLSGNLFGAGFVIASGMLLAAGVTAWRFAERRMAQASVSRTAGLALLAASAVYLVLLV</sequence>
<feature type="transmembrane region" description="Helical" evidence="1">
    <location>
        <begin position="116"/>
        <end position="134"/>
    </location>
</feature>
<dbReference type="PIRSF" id="PIRSF016919">
    <property type="entry name" value="HupE_UreJ"/>
    <property type="match status" value="1"/>
</dbReference>
<feature type="transmembrane region" description="Helical" evidence="1">
    <location>
        <begin position="92"/>
        <end position="109"/>
    </location>
</feature>
<feature type="transmembrane region" description="Helical" evidence="1">
    <location>
        <begin position="65"/>
        <end position="86"/>
    </location>
</feature>
<feature type="transmembrane region" description="Helical" evidence="1">
    <location>
        <begin position="178"/>
        <end position="196"/>
    </location>
</feature>
<keyword evidence="1" id="KW-0812">Transmembrane</keyword>
<feature type="signal peptide" evidence="2">
    <location>
        <begin position="1"/>
        <end position="23"/>
    </location>
</feature>
<keyword evidence="4" id="KW-1185">Reference proteome</keyword>
<dbReference type="AlphaFoldDB" id="A0AAE3G837"/>
<dbReference type="Proteomes" id="UP001205843">
    <property type="component" value="Unassembled WGS sequence"/>
</dbReference>
<feature type="transmembrane region" description="Helical" evidence="1">
    <location>
        <begin position="146"/>
        <end position="166"/>
    </location>
</feature>
<dbReference type="EMBL" id="JALJXV010000011">
    <property type="protein sequence ID" value="MCP1676778.1"/>
    <property type="molecule type" value="Genomic_DNA"/>
</dbReference>
<evidence type="ECO:0000313" key="3">
    <source>
        <dbReference type="EMBL" id="MCP1676778.1"/>
    </source>
</evidence>
<dbReference type="InterPro" id="IPR007038">
    <property type="entry name" value="HupE_UreJ"/>
</dbReference>
<keyword evidence="1" id="KW-1133">Transmembrane helix</keyword>
<comment type="caution">
    <text evidence="3">The sequence shown here is derived from an EMBL/GenBank/DDBJ whole genome shotgun (WGS) entry which is preliminary data.</text>
</comment>
<evidence type="ECO:0000256" key="1">
    <source>
        <dbReference type="SAM" id="Phobius"/>
    </source>
</evidence>
<proteinExistence type="predicted"/>
<protein>
    <submittedName>
        <fullName evidence="3">Urease accessory protein</fullName>
    </submittedName>
</protein>
<feature type="transmembrane region" description="Helical" evidence="1">
    <location>
        <begin position="33"/>
        <end position="58"/>
    </location>
</feature>
<organism evidence="3 4">
    <name type="scientific">Natronocella acetinitrilica</name>
    <dbReference type="NCBI Taxonomy" id="414046"/>
    <lineage>
        <taxon>Bacteria</taxon>
        <taxon>Pseudomonadati</taxon>
        <taxon>Pseudomonadota</taxon>
        <taxon>Gammaproteobacteria</taxon>
        <taxon>Chromatiales</taxon>
        <taxon>Ectothiorhodospiraceae</taxon>
        <taxon>Natronocella</taxon>
    </lineage>
</organism>
<reference evidence="3" key="1">
    <citation type="submission" date="2022-03" db="EMBL/GenBank/DDBJ databases">
        <title>Genomic Encyclopedia of Type Strains, Phase III (KMG-III): the genomes of soil and plant-associated and newly described type strains.</title>
        <authorList>
            <person name="Whitman W."/>
        </authorList>
    </citation>
    <scope>NUCLEOTIDE SEQUENCE</scope>
    <source>
        <strain evidence="3">ANL 6-2</strain>
    </source>
</reference>